<dbReference type="EMBL" id="JAADJG010000677">
    <property type="protein sequence ID" value="KAF4439710.1"/>
    <property type="molecule type" value="Genomic_DNA"/>
</dbReference>
<feature type="region of interest" description="Disordered" evidence="1">
    <location>
        <begin position="1"/>
        <end position="50"/>
    </location>
</feature>
<proteinExistence type="predicted"/>
<comment type="caution">
    <text evidence="2">The sequence shown here is derived from an EMBL/GenBank/DDBJ whole genome shotgun (WGS) entry which is preliminary data.</text>
</comment>
<evidence type="ECO:0000313" key="3">
    <source>
        <dbReference type="Proteomes" id="UP000605986"/>
    </source>
</evidence>
<gene>
    <name evidence="2" type="ORF">F53441_12521</name>
</gene>
<protein>
    <recommendedName>
        <fullName evidence="4">Amidoligase enzyme protein</fullName>
    </recommendedName>
</protein>
<evidence type="ECO:0000313" key="2">
    <source>
        <dbReference type="EMBL" id="KAF4439710.1"/>
    </source>
</evidence>
<dbReference type="OrthoDB" id="412402at2759"/>
<organism evidence="2 3">
    <name type="scientific">Fusarium austroafricanum</name>
    <dbReference type="NCBI Taxonomy" id="2364996"/>
    <lineage>
        <taxon>Eukaryota</taxon>
        <taxon>Fungi</taxon>
        <taxon>Dikarya</taxon>
        <taxon>Ascomycota</taxon>
        <taxon>Pezizomycotina</taxon>
        <taxon>Sordariomycetes</taxon>
        <taxon>Hypocreomycetidae</taxon>
        <taxon>Hypocreales</taxon>
        <taxon>Nectriaceae</taxon>
        <taxon>Fusarium</taxon>
        <taxon>Fusarium concolor species complex</taxon>
    </lineage>
</organism>
<evidence type="ECO:0008006" key="4">
    <source>
        <dbReference type="Google" id="ProtNLM"/>
    </source>
</evidence>
<dbReference type="Pfam" id="PF12224">
    <property type="entry name" value="Amidoligase_2"/>
    <property type="match status" value="1"/>
</dbReference>
<dbReference type="Proteomes" id="UP000605986">
    <property type="component" value="Unassembled WGS sequence"/>
</dbReference>
<dbReference type="InterPro" id="IPR022025">
    <property type="entry name" value="Amidoligase_2"/>
</dbReference>
<sequence length="475" mass="54413">MPVYRTLSRVTPESISSTDSDDVEDIVSEDHRDCDEQPDPHPEDDRQVGRGTNFSCRAFTIAEIISSKGPLTLMLNSHLHPGSRAWKEKLMEHGVIPAHDIPRRYQTWTITYYISLKTWLDWAGYLELSGLEIASRVLRDTPKGWEEVLNMVSVLRNNFRLTVTRSCGFHIHVGKGIDPLTLHLLRKVSVLMCYVENIIYRLCASRRRHSQYANSLTGQDLILSESYMPEWPRINAPADFEQHIPVDKLTDHRMLGMLKKLWAAHSMNNLSQWLQPNNLRSKSSISIASCKTFNGGGMNEFKGTVEFRYLEGTLDPELILRWSQLMTGNDYGFWMKRIEEISKLPVDTGPQNTRPYDNHEILSRLDETRIEALREGLCYRGRTVPCLYQKARKDEVMDEPQLPTDPQSRAKKLLQMVGSSSGEVEKALSNAIKATTEQAEEQAEDEGWSEVTYRLGVINISRKEAKKELKVCEDD</sequence>
<reference evidence="2" key="1">
    <citation type="submission" date="2020-01" db="EMBL/GenBank/DDBJ databases">
        <title>Identification and distribution of gene clusters putatively required for synthesis of sphingolipid metabolism inhibitors in phylogenetically diverse species of the filamentous fungus Fusarium.</title>
        <authorList>
            <person name="Kim H.-S."/>
            <person name="Busman M."/>
            <person name="Brown D.W."/>
            <person name="Divon H."/>
            <person name="Uhlig S."/>
            <person name="Proctor R.H."/>
        </authorList>
    </citation>
    <scope>NUCLEOTIDE SEQUENCE</scope>
    <source>
        <strain evidence="2">NRRL 53441</strain>
    </source>
</reference>
<dbReference type="AlphaFoldDB" id="A0A8H4NLM1"/>
<feature type="compositionally biased region" description="Basic and acidic residues" evidence="1">
    <location>
        <begin position="28"/>
        <end position="48"/>
    </location>
</feature>
<dbReference type="PANTHER" id="PTHR36847:SF1">
    <property type="entry name" value="AMIDOLIGASE ENZYME"/>
    <property type="match status" value="1"/>
</dbReference>
<evidence type="ECO:0000256" key="1">
    <source>
        <dbReference type="SAM" id="MobiDB-lite"/>
    </source>
</evidence>
<name>A0A8H4NLM1_9HYPO</name>
<dbReference type="PANTHER" id="PTHR36847">
    <property type="entry name" value="AMIDOLIGASE ENZYME"/>
    <property type="match status" value="1"/>
</dbReference>
<keyword evidence="3" id="KW-1185">Reference proteome</keyword>
<accession>A0A8H4NLM1</accession>